<evidence type="ECO:0000256" key="2">
    <source>
        <dbReference type="ARBA" id="ARBA00023002"/>
    </source>
</evidence>
<dbReference type="PRINTS" id="PR00081">
    <property type="entry name" value="GDHRDH"/>
</dbReference>
<dbReference type="PANTHER" id="PTHR43639">
    <property type="entry name" value="OXIDOREDUCTASE, SHORT-CHAIN DEHYDROGENASE/REDUCTASE FAMILY (AFU_ORTHOLOGUE AFUA_5G02870)"/>
    <property type="match status" value="1"/>
</dbReference>
<dbReference type="RefSeq" id="WP_203962787.1">
    <property type="nucleotide sequence ID" value="NZ_AP023355.1"/>
</dbReference>
<dbReference type="PRINTS" id="PR00080">
    <property type="entry name" value="SDRFAMILY"/>
</dbReference>
<evidence type="ECO:0000313" key="5">
    <source>
        <dbReference type="Proteomes" id="UP000611640"/>
    </source>
</evidence>
<dbReference type="Gene3D" id="3.40.50.720">
    <property type="entry name" value="NAD(P)-binding Rossmann-like Domain"/>
    <property type="match status" value="1"/>
</dbReference>
<gene>
    <name evidence="4" type="ORF">Athai_39130</name>
</gene>
<sequence>MTGRPEPPDRSGRPDAAGRFDLTGRRAVVTGAAQGLGETLALGLAEAGAAIVAVDRPGAPGLDALTARIEAAGGSCRPVGYDLADTEGLAGLADTIRAQAGPVDVLVNNAGTARLEHFNQITVAGWRELMRINVDAVFFLSQRIAEHMIADRIAGRIITISSKNGLMAEAGLAHYNASKGAVELLTQSLAAELGPHSITANTIAPGMLATPIADDFPLDREAFDAAWRDRIPLAGGPGSPADCVGAMLLLASDAGRYITGTHLVVDGGVLADQLPRLRFMPPYRNTIRP</sequence>
<dbReference type="GO" id="GO:0016491">
    <property type="term" value="F:oxidoreductase activity"/>
    <property type="evidence" value="ECO:0007669"/>
    <property type="project" value="UniProtKB-KW"/>
</dbReference>
<dbReference type="SUPFAM" id="SSF51735">
    <property type="entry name" value="NAD(P)-binding Rossmann-fold domains"/>
    <property type="match status" value="1"/>
</dbReference>
<dbReference type="InterPro" id="IPR020904">
    <property type="entry name" value="Sc_DH/Rdtase_CS"/>
</dbReference>
<dbReference type="EMBL" id="AP023355">
    <property type="protein sequence ID" value="BCJ36410.1"/>
    <property type="molecule type" value="Genomic_DNA"/>
</dbReference>
<dbReference type="PANTHER" id="PTHR43639:SF1">
    <property type="entry name" value="SHORT-CHAIN DEHYDROGENASE_REDUCTASE FAMILY PROTEIN"/>
    <property type="match status" value="1"/>
</dbReference>
<evidence type="ECO:0000313" key="4">
    <source>
        <dbReference type="EMBL" id="BCJ36410.1"/>
    </source>
</evidence>
<keyword evidence="5" id="KW-1185">Reference proteome</keyword>
<protein>
    <submittedName>
        <fullName evidence="4">Gluconate 5-dehydrogenase</fullName>
    </submittedName>
</protein>
<dbReference type="CDD" id="cd05233">
    <property type="entry name" value="SDR_c"/>
    <property type="match status" value="1"/>
</dbReference>
<evidence type="ECO:0000259" key="3">
    <source>
        <dbReference type="SMART" id="SM00822"/>
    </source>
</evidence>
<keyword evidence="2" id="KW-0560">Oxidoreductase</keyword>
<dbReference type="KEGG" id="atl:Athai_39130"/>
<reference evidence="4 5" key="1">
    <citation type="submission" date="2020-08" db="EMBL/GenBank/DDBJ databases">
        <title>Whole genome shotgun sequence of Actinocatenispora thailandica NBRC 105041.</title>
        <authorList>
            <person name="Komaki H."/>
            <person name="Tamura T."/>
        </authorList>
    </citation>
    <scope>NUCLEOTIDE SEQUENCE [LARGE SCALE GENOMIC DNA]</scope>
    <source>
        <strain evidence="4 5">NBRC 105041</strain>
    </source>
</reference>
<dbReference type="AlphaFoldDB" id="A0A7R7DRR4"/>
<accession>A0A7R7DRR4</accession>
<dbReference type="InterPro" id="IPR057326">
    <property type="entry name" value="KR_dom"/>
</dbReference>
<name>A0A7R7DRR4_9ACTN</name>
<proteinExistence type="inferred from homology"/>
<dbReference type="InterPro" id="IPR002347">
    <property type="entry name" value="SDR_fam"/>
</dbReference>
<dbReference type="Pfam" id="PF13561">
    <property type="entry name" value="adh_short_C2"/>
    <property type="match status" value="1"/>
</dbReference>
<dbReference type="PROSITE" id="PS00061">
    <property type="entry name" value="ADH_SHORT"/>
    <property type="match status" value="1"/>
</dbReference>
<dbReference type="FunFam" id="3.40.50.720:FF:000084">
    <property type="entry name" value="Short-chain dehydrogenase reductase"/>
    <property type="match status" value="1"/>
</dbReference>
<dbReference type="InterPro" id="IPR036291">
    <property type="entry name" value="NAD(P)-bd_dom_sf"/>
</dbReference>
<organism evidence="4 5">
    <name type="scientific">Actinocatenispora thailandica</name>
    <dbReference type="NCBI Taxonomy" id="227318"/>
    <lineage>
        <taxon>Bacteria</taxon>
        <taxon>Bacillati</taxon>
        <taxon>Actinomycetota</taxon>
        <taxon>Actinomycetes</taxon>
        <taxon>Micromonosporales</taxon>
        <taxon>Micromonosporaceae</taxon>
        <taxon>Actinocatenispora</taxon>
    </lineage>
</organism>
<dbReference type="SMART" id="SM00822">
    <property type="entry name" value="PKS_KR"/>
    <property type="match status" value="1"/>
</dbReference>
<comment type="similarity">
    <text evidence="1">Belongs to the short-chain dehydrogenases/reductases (SDR) family.</text>
</comment>
<dbReference type="Proteomes" id="UP000611640">
    <property type="component" value="Chromosome"/>
</dbReference>
<feature type="domain" description="Ketoreductase" evidence="3">
    <location>
        <begin position="25"/>
        <end position="206"/>
    </location>
</feature>
<evidence type="ECO:0000256" key="1">
    <source>
        <dbReference type="ARBA" id="ARBA00006484"/>
    </source>
</evidence>